<dbReference type="SUPFAM" id="SSF160424">
    <property type="entry name" value="BH3703-like"/>
    <property type="match status" value="1"/>
</dbReference>
<reference evidence="1 2" key="1">
    <citation type="submission" date="2017-06" db="EMBL/GenBank/DDBJ databases">
        <title>Draft Genome Sequence of Bacillus sp Strain 36R Isolated from saline sediment at Atanasia, Sonora, Mexico.</title>
        <authorList>
            <person name="Sanchez Diaz R."/>
            <person name="Quiroz Macias M.E."/>
            <person name="Ibarra Gamez J.C."/>
            <person name="Enciso Ibarra J."/>
            <person name="Gomez Gil B."/>
            <person name="Galaviz Silva L."/>
        </authorList>
    </citation>
    <scope>NUCLEOTIDE SEQUENCE [LARGE SCALE GENOMIC DNA]</scope>
    <source>
        <strain evidence="1 2">36R_ATNSAL</strain>
    </source>
</reference>
<dbReference type="Proteomes" id="UP000228754">
    <property type="component" value="Unassembled WGS sequence"/>
</dbReference>
<protein>
    <submittedName>
        <fullName evidence="1">TIGR01741 family protein</fullName>
    </submittedName>
</protein>
<dbReference type="NCBIfam" id="TIGR01741">
    <property type="entry name" value="staph_tand_hypo"/>
    <property type="match status" value="1"/>
</dbReference>
<accession>A0A2A5IVL5</accession>
<dbReference type="InterPro" id="IPR036170">
    <property type="entry name" value="YezG-like_sf"/>
</dbReference>
<organism evidence="1 2">
    <name type="scientific">Bacillus pumilus</name>
    <name type="common">Bacillus mesentericus</name>
    <dbReference type="NCBI Taxonomy" id="1408"/>
    <lineage>
        <taxon>Bacteria</taxon>
        <taxon>Bacillati</taxon>
        <taxon>Bacillota</taxon>
        <taxon>Bacilli</taxon>
        <taxon>Bacillales</taxon>
        <taxon>Bacillaceae</taxon>
        <taxon>Bacillus</taxon>
    </lineage>
</organism>
<gene>
    <name evidence="1" type="ORF">CEY02_08350</name>
</gene>
<comment type="caution">
    <text evidence="1">The sequence shown here is derived from an EMBL/GenBank/DDBJ whole genome shotgun (WGS) entry which is preliminary data.</text>
</comment>
<evidence type="ECO:0000313" key="1">
    <source>
        <dbReference type="EMBL" id="PCK21375.1"/>
    </source>
</evidence>
<dbReference type="EMBL" id="NKHG01000060">
    <property type="protein sequence ID" value="PCK21375.1"/>
    <property type="molecule type" value="Genomic_DNA"/>
</dbReference>
<evidence type="ECO:0000313" key="2">
    <source>
        <dbReference type="Proteomes" id="UP000228754"/>
    </source>
</evidence>
<name>A0A2A5IVL5_BACPU</name>
<dbReference type="InterPro" id="IPR006728">
    <property type="entry name" value="YezG-like"/>
</dbReference>
<dbReference type="OrthoDB" id="1633905at2"/>
<sequence length="159" mass="18793">MESIERYYKKIAESINELIPCDWDKVWMYAEILDDSAGITFCFNETNSEEYVYGHEIPLKYNVSKSTYIHLLYELSKTFEELKKVYTQNDLGAWTTATLQLDKTGKFSIDYGYEDILSIGLYGIQRRAVWEYKTFGFLPEDEKDKEAVLNYIKNKEENH</sequence>
<dbReference type="Pfam" id="PF04634">
    <property type="entry name" value="YezG-like"/>
    <property type="match status" value="1"/>
</dbReference>
<dbReference type="AlphaFoldDB" id="A0A2A5IVL5"/>
<proteinExistence type="predicted"/>
<dbReference type="Gene3D" id="3.30.500.20">
    <property type="entry name" value="BH3703-like domains"/>
    <property type="match status" value="1"/>
</dbReference>